<name>A0A914RT54_PAREQ</name>
<reference evidence="3" key="1">
    <citation type="submission" date="2022-11" db="UniProtKB">
        <authorList>
            <consortium name="WormBaseParasite"/>
        </authorList>
    </citation>
    <scope>IDENTIFICATION</scope>
</reference>
<dbReference type="PANTHER" id="PTHR13230:SF5">
    <property type="entry name" value="GENERAL TRANSCRIPTION FACTOR 3C POLYPEPTIDE 5"/>
    <property type="match status" value="1"/>
</dbReference>
<dbReference type="GO" id="GO:0001002">
    <property type="term" value="F:RNA polymerase III type 1 promoter sequence-specific DNA binding"/>
    <property type="evidence" value="ECO:0007669"/>
    <property type="project" value="TreeGrafter"/>
</dbReference>
<keyword evidence="2" id="KW-1185">Reference proteome</keyword>
<dbReference type="InterPro" id="IPR019136">
    <property type="entry name" value="TF_IIIC_su-5_HTH"/>
</dbReference>
<proteinExistence type="predicted"/>
<evidence type="ECO:0000313" key="3">
    <source>
        <dbReference type="WBParaSite" id="PEQ_0000949301-mRNA-1"/>
    </source>
</evidence>
<evidence type="ECO:0000313" key="2">
    <source>
        <dbReference type="Proteomes" id="UP000887564"/>
    </source>
</evidence>
<feature type="domain" description="Transcription factor IIIC subunit 5 HTH" evidence="1">
    <location>
        <begin position="1"/>
        <end position="59"/>
    </location>
</feature>
<dbReference type="AlphaFoldDB" id="A0A914RT54"/>
<dbReference type="WBParaSite" id="PEQ_0000949301-mRNA-1">
    <property type="protein sequence ID" value="PEQ_0000949301-mRNA-1"/>
    <property type="gene ID" value="PEQ_0000949301"/>
</dbReference>
<organism evidence="2 3">
    <name type="scientific">Parascaris equorum</name>
    <name type="common">Equine roundworm</name>
    <dbReference type="NCBI Taxonomy" id="6256"/>
    <lineage>
        <taxon>Eukaryota</taxon>
        <taxon>Metazoa</taxon>
        <taxon>Ecdysozoa</taxon>
        <taxon>Nematoda</taxon>
        <taxon>Chromadorea</taxon>
        <taxon>Rhabditida</taxon>
        <taxon>Spirurina</taxon>
        <taxon>Ascaridomorpha</taxon>
        <taxon>Ascaridoidea</taxon>
        <taxon>Ascarididae</taxon>
        <taxon>Parascaris</taxon>
    </lineage>
</organism>
<dbReference type="GO" id="GO:0001003">
    <property type="term" value="F:RNA polymerase III type 2 promoter sequence-specific DNA binding"/>
    <property type="evidence" value="ECO:0007669"/>
    <property type="project" value="TreeGrafter"/>
</dbReference>
<dbReference type="GO" id="GO:0000127">
    <property type="term" value="C:transcription factor TFIIIC complex"/>
    <property type="evidence" value="ECO:0007669"/>
    <property type="project" value="InterPro"/>
</dbReference>
<dbReference type="InterPro" id="IPR040454">
    <property type="entry name" value="TF_IIIC_Tfc1/Sfc1"/>
</dbReference>
<dbReference type="PANTHER" id="PTHR13230">
    <property type="entry name" value="GENERAL TRANSCRIPTION FACTOR IIIC, POLYPEPTIDE 5"/>
    <property type="match status" value="1"/>
</dbReference>
<accession>A0A914RT54</accession>
<evidence type="ECO:0000259" key="1">
    <source>
        <dbReference type="Pfam" id="PF09734"/>
    </source>
</evidence>
<protein>
    <submittedName>
        <fullName evidence="3">Transcription factor IIIC subunit 5 HTH domain-containing protein</fullName>
    </submittedName>
</protein>
<sequence>MWTRIAILRRTGLEDFLLKSLLQKYAFYILNGPWGRLWCRFGYDPRIDPKAKMYQSVMVTFRQHSKIPERQ</sequence>
<dbReference type="GO" id="GO:0006384">
    <property type="term" value="P:transcription initiation at RNA polymerase III promoter"/>
    <property type="evidence" value="ECO:0007669"/>
    <property type="project" value="InterPro"/>
</dbReference>
<dbReference type="Pfam" id="PF09734">
    <property type="entry name" value="Tau95"/>
    <property type="match status" value="1"/>
</dbReference>
<dbReference type="Proteomes" id="UP000887564">
    <property type="component" value="Unplaced"/>
</dbReference>